<evidence type="ECO:0000256" key="6">
    <source>
        <dbReference type="SAM" id="MobiDB-lite"/>
    </source>
</evidence>
<dbReference type="NCBIfam" id="TIGR00009">
    <property type="entry name" value="L28"/>
    <property type="match status" value="1"/>
</dbReference>
<evidence type="ECO:0000256" key="3">
    <source>
        <dbReference type="ARBA" id="ARBA00023274"/>
    </source>
</evidence>
<evidence type="ECO:0000256" key="5">
    <source>
        <dbReference type="HAMAP-Rule" id="MF_00373"/>
    </source>
</evidence>
<organism evidence="7 8">
    <name type="scientific">Spiroplasma turonicum</name>
    <dbReference type="NCBI Taxonomy" id="216946"/>
    <lineage>
        <taxon>Bacteria</taxon>
        <taxon>Bacillati</taxon>
        <taxon>Mycoplasmatota</taxon>
        <taxon>Mollicutes</taxon>
        <taxon>Entomoplasmatales</taxon>
        <taxon>Spiroplasmataceae</taxon>
        <taxon>Spiroplasma</taxon>
    </lineage>
</organism>
<protein>
    <recommendedName>
        <fullName evidence="4 5">Large ribosomal subunit protein bL28</fullName>
    </recommendedName>
</protein>
<dbReference type="InterPro" id="IPR050096">
    <property type="entry name" value="Bacterial_rp_bL28"/>
</dbReference>
<dbReference type="GO" id="GO:1990904">
    <property type="term" value="C:ribonucleoprotein complex"/>
    <property type="evidence" value="ECO:0007669"/>
    <property type="project" value="UniProtKB-KW"/>
</dbReference>
<accession>A0A0K1P538</accession>
<keyword evidence="2 5" id="KW-0689">Ribosomal protein</keyword>
<dbReference type="InterPro" id="IPR026569">
    <property type="entry name" value="Ribosomal_bL28"/>
</dbReference>
<evidence type="ECO:0000256" key="2">
    <source>
        <dbReference type="ARBA" id="ARBA00022980"/>
    </source>
</evidence>
<dbReference type="RefSeq" id="WP_075048037.1">
    <property type="nucleotide sequence ID" value="NZ_CP012328.1"/>
</dbReference>
<dbReference type="KEGG" id="stur:STURON_00185"/>
<dbReference type="InterPro" id="IPR037147">
    <property type="entry name" value="Ribosomal_bL28_sf"/>
</dbReference>
<feature type="region of interest" description="Disordered" evidence="6">
    <location>
        <begin position="1"/>
        <end position="25"/>
    </location>
</feature>
<dbReference type="GO" id="GO:0003735">
    <property type="term" value="F:structural constituent of ribosome"/>
    <property type="evidence" value="ECO:0007669"/>
    <property type="project" value="InterPro"/>
</dbReference>
<gene>
    <name evidence="5 7" type="primary">rpmB</name>
    <name evidence="7" type="ORF">STURON_00185</name>
</gene>
<dbReference type="GO" id="GO:0005840">
    <property type="term" value="C:ribosome"/>
    <property type="evidence" value="ECO:0007669"/>
    <property type="project" value="UniProtKB-KW"/>
</dbReference>
<dbReference type="PANTHER" id="PTHR39080:SF1">
    <property type="entry name" value="LARGE RIBOSOMAL SUBUNIT PROTEIN BL28A"/>
    <property type="match status" value="1"/>
</dbReference>
<comment type="similarity">
    <text evidence="1 5">Belongs to the bacterial ribosomal protein bL28 family.</text>
</comment>
<evidence type="ECO:0000256" key="4">
    <source>
        <dbReference type="ARBA" id="ARBA00035174"/>
    </source>
</evidence>
<dbReference type="Proteomes" id="UP000067243">
    <property type="component" value="Chromosome"/>
</dbReference>
<evidence type="ECO:0000313" key="7">
    <source>
        <dbReference type="EMBL" id="AKU79431.1"/>
    </source>
</evidence>
<dbReference type="AlphaFoldDB" id="A0A0K1P538"/>
<reference evidence="7 8" key="1">
    <citation type="journal article" date="2015" name="Genome Announc.">
        <title>Complete Genome Sequence of Spiroplasma turonicum Strain Tab4cT, a Parasite of a Horse Fly, Haematopota sp. (Diptera: Tabanidae).</title>
        <authorList>
            <person name="Davis R.E."/>
            <person name="Shao J."/>
            <person name="Zhao Y."/>
            <person name="Gasparich G.E."/>
            <person name="Gaynor B.J."/>
            <person name="Donofrio N."/>
        </authorList>
    </citation>
    <scope>NUCLEOTIDE SEQUENCE [LARGE SCALE GENOMIC DNA]</scope>
    <source>
        <strain evidence="7 8">Tab4c</strain>
    </source>
</reference>
<dbReference type="HAMAP" id="MF_00373">
    <property type="entry name" value="Ribosomal_bL28"/>
    <property type="match status" value="1"/>
</dbReference>
<name>A0A0K1P538_9MOLU</name>
<dbReference type="PANTHER" id="PTHR39080">
    <property type="entry name" value="50S RIBOSOMAL PROTEIN L28"/>
    <property type="match status" value="1"/>
</dbReference>
<dbReference type="SUPFAM" id="SSF143800">
    <property type="entry name" value="L28p-like"/>
    <property type="match status" value="1"/>
</dbReference>
<sequence length="67" mass="7569">MARKDSLTGKGPMFSNSRSHAMNANKKKWNLNLQKVKLIDENGKLITTKVSARTLRTLKKNSQLVNN</sequence>
<dbReference type="PATRIC" id="fig|216946.3.peg.183"/>
<dbReference type="OrthoDB" id="9805609at2"/>
<dbReference type="Pfam" id="PF00830">
    <property type="entry name" value="Ribosomal_L28"/>
    <property type="match status" value="1"/>
</dbReference>
<keyword evidence="8" id="KW-1185">Reference proteome</keyword>
<dbReference type="EMBL" id="CP012328">
    <property type="protein sequence ID" value="AKU79431.1"/>
    <property type="molecule type" value="Genomic_DNA"/>
</dbReference>
<dbReference type="Gene3D" id="2.30.170.40">
    <property type="entry name" value="Ribosomal protein L28/L24"/>
    <property type="match status" value="1"/>
</dbReference>
<dbReference type="STRING" id="216946.STURO_v1c01830"/>
<evidence type="ECO:0000313" key="8">
    <source>
        <dbReference type="Proteomes" id="UP000067243"/>
    </source>
</evidence>
<dbReference type="GO" id="GO:0006412">
    <property type="term" value="P:translation"/>
    <property type="evidence" value="ECO:0007669"/>
    <property type="project" value="UniProtKB-UniRule"/>
</dbReference>
<dbReference type="InterPro" id="IPR001383">
    <property type="entry name" value="Ribosomal_bL28_bact-type"/>
</dbReference>
<keyword evidence="3 5" id="KW-0687">Ribonucleoprotein</keyword>
<dbReference type="InterPro" id="IPR034704">
    <property type="entry name" value="Ribosomal_bL28/bL31-like_sf"/>
</dbReference>
<proteinExistence type="inferred from homology"/>
<evidence type="ECO:0000256" key="1">
    <source>
        <dbReference type="ARBA" id="ARBA00008760"/>
    </source>
</evidence>